<sequence>MTRSESSTYHSQGWERAKRLLEALIFSSSKPVSEEEIKRVSGLVGVAIEKAVDEINLELSDHPFEIVKTDEGWEMRLKKDYMKLFYRFIEPELNKAELKTLAVIAAKGETSVSEVLRIRGGSASNHIRKLIRMGFIKKERRGRRTVLSITEKFNKYFSLEKNPDKL</sequence>
<evidence type="ECO:0000256" key="2">
    <source>
        <dbReference type="ARBA" id="ARBA00022618"/>
    </source>
</evidence>
<evidence type="ECO:0000313" key="5">
    <source>
        <dbReference type="EMBL" id="RSN73801.1"/>
    </source>
</evidence>
<comment type="caution">
    <text evidence="5">The sequence shown here is derived from an EMBL/GenBank/DDBJ whole genome shotgun (WGS) entry which is preliminary data.</text>
</comment>
<dbReference type="InterPro" id="IPR036388">
    <property type="entry name" value="WH-like_DNA-bd_sf"/>
</dbReference>
<keyword evidence="4" id="KW-0131">Cell cycle</keyword>
<dbReference type="Gene3D" id="1.10.10.10">
    <property type="entry name" value="Winged helix-like DNA-binding domain superfamily/Winged helix DNA-binding domain"/>
    <property type="match status" value="2"/>
</dbReference>
<reference evidence="5 6" key="1">
    <citation type="submission" date="2018-10" db="EMBL/GenBank/DDBJ databases">
        <title>Co-occurring genomic capacity for anaerobic methane metabolism and dissimilatory sulfite reduction discovered in the Korarchaeota.</title>
        <authorList>
            <person name="Mckay L.J."/>
            <person name="Dlakic M."/>
            <person name="Fields M.W."/>
            <person name="Delmont T.O."/>
            <person name="Eren A.M."/>
            <person name="Jay Z.J."/>
            <person name="Klingelsmith K.B."/>
            <person name="Rusch D.B."/>
            <person name="Inskeep W.P."/>
        </authorList>
    </citation>
    <scope>NUCLEOTIDE SEQUENCE [LARGE SCALE GENOMIC DNA]</scope>
    <source>
        <strain evidence="5 6">MDKW</strain>
    </source>
</reference>
<accession>A0A429GIW0</accession>
<organism evidence="5 6">
    <name type="scientific">Candidatus Methanodesulfokora washburnensis</name>
    <dbReference type="NCBI Taxonomy" id="2478471"/>
    <lineage>
        <taxon>Archaea</taxon>
        <taxon>Thermoproteota</taxon>
        <taxon>Candidatus Korarchaeia</taxon>
        <taxon>Candidatus Korarchaeia incertae sedis</taxon>
        <taxon>Candidatus Methanodesulfokora</taxon>
    </lineage>
</organism>
<dbReference type="Proteomes" id="UP000277582">
    <property type="component" value="Unassembled WGS sequence"/>
</dbReference>
<dbReference type="InterPro" id="IPR005234">
    <property type="entry name" value="ScpB_csome_segregation"/>
</dbReference>
<keyword evidence="3" id="KW-0159">Chromosome partition</keyword>
<dbReference type="SUPFAM" id="SSF46785">
    <property type="entry name" value="Winged helix' DNA-binding domain"/>
    <property type="match status" value="2"/>
</dbReference>
<evidence type="ECO:0000256" key="4">
    <source>
        <dbReference type="ARBA" id="ARBA00023306"/>
    </source>
</evidence>
<protein>
    <submittedName>
        <fullName evidence="5">SMC-Scp complex subunit ScpB</fullName>
    </submittedName>
</protein>
<evidence type="ECO:0000256" key="3">
    <source>
        <dbReference type="ARBA" id="ARBA00022829"/>
    </source>
</evidence>
<dbReference type="AlphaFoldDB" id="A0A429GIW0"/>
<gene>
    <name evidence="5" type="ORF">D6D85_09350</name>
</gene>
<keyword evidence="1" id="KW-0963">Cytoplasm</keyword>
<dbReference type="GO" id="GO:0051304">
    <property type="term" value="P:chromosome separation"/>
    <property type="evidence" value="ECO:0007669"/>
    <property type="project" value="InterPro"/>
</dbReference>
<name>A0A429GIW0_9CREN</name>
<dbReference type="InterPro" id="IPR036390">
    <property type="entry name" value="WH_DNA-bd_sf"/>
</dbReference>
<dbReference type="EMBL" id="RCOS01000109">
    <property type="protein sequence ID" value="RSN73801.1"/>
    <property type="molecule type" value="Genomic_DNA"/>
</dbReference>
<proteinExistence type="predicted"/>
<dbReference type="PANTHER" id="PTHR34298">
    <property type="entry name" value="SEGREGATION AND CONDENSATION PROTEIN B"/>
    <property type="match status" value="1"/>
</dbReference>
<evidence type="ECO:0000313" key="6">
    <source>
        <dbReference type="Proteomes" id="UP000277582"/>
    </source>
</evidence>
<keyword evidence="6" id="KW-1185">Reference proteome</keyword>
<keyword evidence="2" id="KW-0132">Cell division</keyword>
<evidence type="ECO:0000256" key="1">
    <source>
        <dbReference type="ARBA" id="ARBA00022490"/>
    </source>
</evidence>
<dbReference type="PANTHER" id="PTHR34298:SF2">
    <property type="entry name" value="SEGREGATION AND CONDENSATION PROTEIN B"/>
    <property type="match status" value="1"/>
</dbReference>
<dbReference type="Pfam" id="PF04079">
    <property type="entry name" value="SMC_ScpB"/>
    <property type="match status" value="1"/>
</dbReference>
<dbReference type="GO" id="GO:0051301">
    <property type="term" value="P:cell division"/>
    <property type="evidence" value="ECO:0007669"/>
    <property type="project" value="UniProtKB-KW"/>
</dbReference>